<sequence length="172" mass="19733">MKKHLPFLFILATVILFQGCSSPKYIYDKSSYERQKELRNSRGGNVFVDVMAGVGTVFVGAMLECEIDYVPSEQQFKKLNLINPTNDTLYINMLTDLIWDNEGYCDFMDIRIPPKLNCKVMVPMHAAYNLYFSDTPESHDDEMIEIFTTDVKRFTLYPGMTLEADSSILPAK</sequence>
<proteinExistence type="predicted"/>
<evidence type="ECO:0008006" key="3">
    <source>
        <dbReference type="Google" id="ProtNLM"/>
    </source>
</evidence>
<accession>A0A6C0RGC0</accession>
<protein>
    <recommendedName>
        <fullName evidence="3">Lipoprotein</fullName>
    </recommendedName>
</protein>
<dbReference type="Proteomes" id="UP000474630">
    <property type="component" value="Chromosome"/>
</dbReference>
<gene>
    <name evidence="1" type="ORF">G0Q07_13735</name>
</gene>
<dbReference type="EMBL" id="CP048409">
    <property type="protein sequence ID" value="QIA08715.1"/>
    <property type="molecule type" value="Genomic_DNA"/>
</dbReference>
<dbReference type="PROSITE" id="PS51257">
    <property type="entry name" value="PROKAR_LIPOPROTEIN"/>
    <property type="match status" value="1"/>
</dbReference>
<dbReference type="AlphaFoldDB" id="A0A6C0RGC0"/>
<name>A0A6C0RGC0_9BACT</name>
<evidence type="ECO:0000313" key="1">
    <source>
        <dbReference type="EMBL" id="QIA08715.1"/>
    </source>
</evidence>
<organism evidence="1 2">
    <name type="scientific">Draconibacterium halophilum</name>
    <dbReference type="NCBI Taxonomy" id="2706887"/>
    <lineage>
        <taxon>Bacteria</taxon>
        <taxon>Pseudomonadati</taxon>
        <taxon>Bacteroidota</taxon>
        <taxon>Bacteroidia</taxon>
        <taxon>Marinilabiliales</taxon>
        <taxon>Prolixibacteraceae</taxon>
        <taxon>Draconibacterium</taxon>
    </lineage>
</organism>
<dbReference type="RefSeq" id="WP_163347021.1">
    <property type="nucleotide sequence ID" value="NZ_CP048409.1"/>
</dbReference>
<evidence type="ECO:0000313" key="2">
    <source>
        <dbReference type="Proteomes" id="UP000474630"/>
    </source>
</evidence>
<reference evidence="1 2" key="1">
    <citation type="submission" date="2020-02" db="EMBL/GenBank/DDBJ databases">
        <title>Genome sequencing for Draconibacterium sp. strain M1.</title>
        <authorList>
            <person name="Park S.-J."/>
        </authorList>
    </citation>
    <scope>NUCLEOTIDE SEQUENCE [LARGE SCALE GENOMIC DNA]</scope>
    <source>
        <strain evidence="1 2">M1</strain>
    </source>
</reference>
<dbReference type="KEGG" id="drc:G0Q07_13735"/>
<keyword evidence="2" id="KW-1185">Reference proteome</keyword>